<evidence type="ECO:0000256" key="1">
    <source>
        <dbReference type="ARBA" id="ARBA00023015"/>
    </source>
</evidence>
<dbReference type="PROSITE" id="PS00041">
    <property type="entry name" value="HTH_ARAC_FAMILY_1"/>
    <property type="match status" value="1"/>
</dbReference>
<accession>A0ABD0A693</accession>
<dbReference type="InterPro" id="IPR018062">
    <property type="entry name" value="HTH_AraC-typ_CS"/>
</dbReference>
<protein>
    <submittedName>
        <fullName evidence="5">AraC family transcriptional regulator</fullName>
    </submittedName>
</protein>
<feature type="domain" description="HTH araC/xylS-type" evidence="4">
    <location>
        <begin position="214"/>
        <end position="312"/>
    </location>
</feature>
<gene>
    <name evidence="5" type="primary">araC</name>
    <name evidence="5" type="ORF">GCM10007354_12000</name>
</gene>
<dbReference type="PANTHER" id="PTHR46796:SF7">
    <property type="entry name" value="ARAC FAMILY TRANSCRIPTIONAL REGULATOR"/>
    <property type="match status" value="1"/>
</dbReference>
<dbReference type="GO" id="GO:0003677">
    <property type="term" value="F:DNA binding"/>
    <property type="evidence" value="ECO:0007669"/>
    <property type="project" value="UniProtKB-KW"/>
</dbReference>
<name>A0ABD0A693_9GAMM</name>
<dbReference type="GO" id="GO:0006355">
    <property type="term" value="P:regulation of DNA-templated transcription"/>
    <property type="evidence" value="ECO:0007669"/>
    <property type="project" value="UniProtKB-ARBA"/>
</dbReference>
<evidence type="ECO:0000259" key="4">
    <source>
        <dbReference type="PROSITE" id="PS01124"/>
    </source>
</evidence>
<dbReference type="Proteomes" id="UP000652691">
    <property type="component" value="Unassembled WGS sequence"/>
</dbReference>
<evidence type="ECO:0000313" key="6">
    <source>
        <dbReference type="Proteomes" id="UP000652691"/>
    </source>
</evidence>
<dbReference type="PROSITE" id="PS01124">
    <property type="entry name" value="HTH_ARAC_FAMILY_2"/>
    <property type="match status" value="1"/>
</dbReference>
<evidence type="ECO:0000256" key="3">
    <source>
        <dbReference type="ARBA" id="ARBA00023163"/>
    </source>
</evidence>
<dbReference type="SMART" id="SM00342">
    <property type="entry name" value="HTH_ARAC"/>
    <property type="match status" value="1"/>
</dbReference>
<dbReference type="AlphaFoldDB" id="A0ABD0A693"/>
<evidence type="ECO:0000256" key="2">
    <source>
        <dbReference type="ARBA" id="ARBA00023125"/>
    </source>
</evidence>
<sequence length="320" mass="36100">MNTSLKNHMDALSKIFADIHLNHTEYIYLKTQGEWSFICQDQTALLVHIVLVGSVFIQIDAQNSLTAHAGEIVVIPSGKAHTGADNAITKLVDAVDISKLFDGHQEEAIEFGTHSSEKNLILTVRCQIDTIMARPFIQALPPIIHLQHGDTNAPEWLQIGLHFLALETQNIQAGRDIIIDHLVNILLIKCIRDHIQQISSQHGWLSALNHPELSNSLAAIHNHPEDAWTVESLAEQCCMSRSKFASLFHEVIGESPLAYLQQHRMRLASQYLRKSNYSIQQIANKVGYSSETAFSQAFKRTFEHSPKQYRQLFIEEENQA</sequence>
<keyword evidence="3" id="KW-0804">Transcription</keyword>
<dbReference type="InterPro" id="IPR018060">
    <property type="entry name" value="HTH_AraC"/>
</dbReference>
<dbReference type="Gene3D" id="1.10.10.60">
    <property type="entry name" value="Homeodomain-like"/>
    <property type="match status" value="2"/>
</dbReference>
<dbReference type="EMBL" id="BMDA01000001">
    <property type="protein sequence ID" value="GGH31363.1"/>
    <property type="molecule type" value="Genomic_DNA"/>
</dbReference>
<dbReference type="InterPro" id="IPR050204">
    <property type="entry name" value="AraC_XylS_family_regulators"/>
</dbReference>
<evidence type="ECO:0000313" key="5">
    <source>
        <dbReference type="EMBL" id="GGH31363.1"/>
    </source>
</evidence>
<dbReference type="InterPro" id="IPR032783">
    <property type="entry name" value="AraC_lig"/>
</dbReference>
<dbReference type="InterPro" id="IPR020449">
    <property type="entry name" value="Tscrpt_reg_AraC-type_HTH"/>
</dbReference>
<dbReference type="InterPro" id="IPR009057">
    <property type="entry name" value="Homeodomain-like_sf"/>
</dbReference>
<organism evidence="5 6">
    <name type="scientific">Acinetobacter courvalinii</name>
    <dbReference type="NCBI Taxonomy" id="280147"/>
    <lineage>
        <taxon>Bacteria</taxon>
        <taxon>Pseudomonadati</taxon>
        <taxon>Pseudomonadota</taxon>
        <taxon>Gammaproteobacteria</taxon>
        <taxon>Moraxellales</taxon>
        <taxon>Moraxellaceae</taxon>
        <taxon>Acinetobacter</taxon>
    </lineage>
</organism>
<dbReference type="SUPFAM" id="SSF46689">
    <property type="entry name" value="Homeodomain-like"/>
    <property type="match status" value="2"/>
</dbReference>
<dbReference type="PANTHER" id="PTHR46796">
    <property type="entry name" value="HTH-TYPE TRANSCRIPTIONAL ACTIVATOR RHAS-RELATED"/>
    <property type="match status" value="1"/>
</dbReference>
<dbReference type="Pfam" id="PF12833">
    <property type="entry name" value="HTH_18"/>
    <property type="match status" value="1"/>
</dbReference>
<reference evidence="5 6" key="1">
    <citation type="journal article" date="2014" name="Int. J. Syst. Evol. Microbiol.">
        <title>Complete genome sequence of Corynebacterium casei LMG S-19264T (=DSM 44701T), isolated from a smear-ripened cheese.</title>
        <authorList>
            <consortium name="US DOE Joint Genome Institute (JGI-PGF)"/>
            <person name="Walter F."/>
            <person name="Albersmeier A."/>
            <person name="Kalinowski J."/>
            <person name="Ruckert C."/>
        </authorList>
    </citation>
    <scope>NUCLEOTIDE SEQUENCE [LARGE SCALE GENOMIC DNA]</scope>
    <source>
        <strain evidence="5 6">CCM 8635</strain>
    </source>
</reference>
<comment type="caution">
    <text evidence="5">The sequence shown here is derived from an EMBL/GenBank/DDBJ whole genome shotgun (WGS) entry which is preliminary data.</text>
</comment>
<dbReference type="Pfam" id="PF12852">
    <property type="entry name" value="Cupin_6"/>
    <property type="match status" value="1"/>
</dbReference>
<keyword evidence="1" id="KW-0805">Transcription regulation</keyword>
<proteinExistence type="predicted"/>
<dbReference type="PRINTS" id="PR00032">
    <property type="entry name" value="HTHARAC"/>
</dbReference>
<keyword evidence="2" id="KW-0238">DNA-binding</keyword>